<evidence type="ECO:0000256" key="8">
    <source>
        <dbReference type="ARBA" id="ARBA00022723"/>
    </source>
</evidence>
<gene>
    <name evidence="19" type="ORF">BCR34DRAFT_484195</name>
</gene>
<evidence type="ECO:0000256" key="1">
    <source>
        <dbReference type="ARBA" id="ARBA00004609"/>
    </source>
</evidence>
<name>A0A1Y1ZMH8_9PLEO</name>
<organism evidence="19 20">
    <name type="scientific">Clohesyomyces aquaticus</name>
    <dbReference type="NCBI Taxonomy" id="1231657"/>
    <lineage>
        <taxon>Eukaryota</taxon>
        <taxon>Fungi</taxon>
        <taxon>Dikarya</taxon>
        <taxon>Ascomycota</taxon>
        <taxon>Pezizomycotina</taxon>
        <taxon>Dothideomycetes</taxon>
        <taxon>Pleosporomycetidae</taxon>
        <taxon>Pleosporales</taxon>
        <taxon>Lindgomycetaceae</taxon>
        <taxon>Clohesyomyces</taxon>
    </lineage>
</organism>
<comment type="caution">
    <text evidence="19">The sequence shown here is derived from an EMBL/GenBank/DDBJ whole genome shotgun (WGS) entry which is preliminary data.</text>
</comment>
<dbReference type="GO" id="GO:0005886">
    <property type="term" value="C:plasma membrane"/>
    <property type="evidence" value="ECO:0007669"/>
    <property type="project" value="UniProtKB-SubCell"/>
</dbReference>
<sequence length="133" mass="13734">MRLPGAHLLFLIRISILLRSSFAAPQPQSQTSLNDLKSLNIPKCALQCFIDALSNDGCNSETDFSCHCTDGKVLSSATSCVDKACSTSDKNTAFAQIRGGCKAVGISIGEGEGASPGPSTSALRPAPSQSQSG</sequence>
<keyword evidence="9 17" id="KW-0732">Signal</keyword>
<evidence type="ECO:0000256" key="7">
    <source>
        <dbReference type="ARBA" id="ARBA00022622"/>
    </source>
</evidence>
<dbReference type="PANTHER" id="PTHR37928">
    <property type="entry name" value="CFEM DOMAIN PROTEIN (AFU_ORTHOLOGUE AFUA_6G14090)"/>
    <property type="match status" value="1"/>
</dbReference>
<keyword evidence="13" id="KW-0325">Glycoprotein</keyword>
<accession>A0A1Y1ZMH8</accession>
<keyword evidence="20" id="KW-1185">Reference proteome</keyword>
<evidence type="ECO:0000256" key="2">
    <source>
        <dbReference type="ARBA" id="ARBA00004613"/>
    </source>
</evidence>
<keyword evidence="11" id="KW-0472">Membrane</keyword>
<comment type="subcellular location">
    <subcellularLocation>
        <location evidence="1">Cell membrane</location>
        <topology evidence="1">Lipid-anchor</topology>
        <topology evidence="1">GPI-anchor</topology>
    </subcellularLocation>
    <subcellularLocation>
        <location evidence="2">Secreted</location>
    </subcellularLocation>
</comment>
<dbReference type="SMART" id="SM00747">
    <property type="entry name" value="CFEM"/>
    <property type="match status" value="1"/>
</dbReference>
<dbReference type="Proteomes" id="UP000193144">
    <property type="component" value="Unassembled WGS sequence"/>
</dbReference>
<dbReference type="Pfam" id="PF05730">
    <property type="entry name" value="CFEM"/>
    <property type="match status" value="1"/>
</dbReference>
<dbReference type="GO" id="GO:0005576">
    <property type="term" value="C:extracellular region"/>
    <property type="evidence" value="ECO:0007669"/>
    <property type="project" value="UniProtKB-SubCell"/>
</dbReference>
<dbReference type="InterPro" id="IPR051735">
    <property type="entry name" value="CFEM_domain"/>
</dbReference>
<evidence type="ECO:0000256" key="3">
    <source>
        <dbReference type="ARBA" id="ARBA00010031"/>
    </source>
</evidence>
<evidence type="ECO:0000256" key="5">
    <source>
        <dbReference type="ARBA" id="ARBA00022525"/>
    </source>
</evidence>
<proteinExistence type="inferred from homology"/>
<evidence type="ECO:0000256" key="12">
    <source>
        <dbReference type="ARBA" id="ARBA00023157"/>
    </source>
</evidence>
<evidence type="ECO:0000256" key="14">
    <source>
        <dbReference type="ARBA" id="ARBA00023288"/>
    </source>
</evidence>
<keyword evidence="10 15" id="KW-0408">Iron</keyword>
<feature type="binding site" description="axial binding residue" evidence="15">
    <location>
        <position position="63"/>
    </location>
    <ligand>
        <name>heme</name>
        <dbReference type="ChEBI" id="CHEBI:30413"/>
    </ligand>
    <ligandPart>
        <name>Fe</name>
        <dbReference type="ChEBI" id="CHEBI:18248"/>
    </ligandPart>
</feature>
<feature type="non-terminal residue" evidence="19">
    <location>
        <position position="133"/>
    </location>
</feature>
<evidence type="ECO:0000313" key="19">
    <source>
        <dbReference type="EMBL" id="ORY11451.1"/>
    </source>
</evidence>
<feature type="compositionally biased region" description="Polar residues" evidence="16">
    <location>
        <begin position="117"/>
        <end position="133"/>
    </location>
</feature>
<dbReference type="GO" id="GO:0046872">
    <property type="term" value="F:metal ion binding"/>
    <property type="evidence" value="ECO:0007669"/>
    <property type="project" value="UniProtKB-UniRule"/>
</dbReference>
<comment type="similarity">
    <text evidence="3">Belongs to the RBT5 family.</text>
</comment>
<keyword evidence="6 15" id="KW-0349">Heme</keyword>
<comment type="caution">
    <text evidence="15">Lacks conserved residue(s) required for the propagation of feature annotation.</text>
</comment>
<feature type="chain" id="PRO_5012372645" description="CFEM domain-containing protein" evidence="17">
    <location>
        <begin position="24"/>
        <end position="133"/>
    </location>
</feature>
<reference evidence="19 20" key="1">
    <citation type="submission" date="2016-07" db="EMBL/GenBank/DDBJ databases">
        <title>Pervasive Adenine N6-methylation of Active Genes in Fungi.</title>
        <authorList>
            <consortium name="DOE Joint Genome Institute"/>
            <person name="Mondo S.J."/>
            <person name="Dannebaum R.O."/>
            <person name="Kuo R.C."/>
            <person name="Labutti K."/>
            <person name="Haridas S."/>
            <person name="Kuo A."/>
            <person name="Salamov A."/>
            <person name="Ahrendt S.R."/>
            <person name="Lipzen A."/>
            <person name="Sullivan W."/>
            <person name="Andreopoulos W.B."/>
            <person name="Clum A."/>
            <person name="Lindquist E."/>
            <person name="Daum C."/>
            <person name="Ramamoorthy G.K."/>
            <person name="Gryganskyi A."/>
            <person name="Culley D."/>
            <person name="Magnuson J.K."/>
            <person name="James T.Y."/>
            <person name="O'Malley M.A."/>
            <person name="Stajich J.E."/>
            <person name="Spatafora J.W."/>
            <person name="Visel A."/>
            <person name="Grigoriev I.V."/>
        </authorList>
    </citation>
    <scope>NUCLEOTIDE SEQUENCE [LARGE SCALE GENOMIC DNA]</scope>
    <source>
        <strain evidence="19 20">CBS 115471</strain>
    </source>
</reference>
<evidence type="ECO:0000256" key="16">
    <source>
        <dbReference type="SAM" id="MobiDB-lite"/>
    </source>
</evidence>
<evidence type="ECO:0000256" key="11">
    <source>
        <dbReference type="ARBA" id="ARBA00023136"/>
    </source>
</evidence>
<keyword evidence="14" id="KW-0449">Lipoprotein</keyword>
<evidence type="ECO:0000256" key="6">
    <source>
        <dbReference type="ARBA" id="ARBA00022617"/>
    </source>
</evidence>
<feature type="signal peptide" evidence="17">
    <location>
        <begin position="1"/>
        <end position="23"/>
    </location>
</feature>
<evidence type="ECO:0000256" key="15">
    <source>
        <dbReference type="PROSITE-ProRule" id="PRU01356"/>
    </source>
</evidence>
<dbReference type="PROSITE" id="PS52012">
    <property type="entry name" value="CFEM"/>
    <property type="match status" value="1"/>
</dbReference>
<keyword evidence="8 15" id="KW-0479">Metal-binding</keyword>
<evidence type="ECO:0000259" key="18">
    <source>
        <dbReference type="PROSITE" id="PS52012"/>
    </source>
</evidence>
<dbReference type="PANTHER" id="PTHR37928:SF2">
    <property type="entry name" value="GPI ANCHORED CFEM DOMAIN PROTEIN (AFU_ORTHOLOGUE AFUA_6G10580)"/>
    <property type="match status" value="1"/>
</dbReference>
<evidence type="ECO:0000256" key="9">
    <source>
        <dbReference type="ARBA" id="ARBA00022729"/>
    </source>
</evidence>
<feature type="domain" description="CFEM" evidence="18">
    <location>
        <begin position="16"/>
        <end position="130"/>
    </location>
</feature>
<dbReference type="InterPro" id="IPR008427">
    <property type="entry name" value="Extracellular_membr_CFEM_dom"/>
</dbReference>
<dbReference type="GO" id="GO:0098552">
    <property type="term" value="C:side of membrane"/>
    <property type="evidence" value="ECO:0007669"/>
    <property type="project" value="UniProtKB-KW"/>
</dbReference>
<evidence type="ECO:0000256" key="10">
    <source>
        <dbReference type="ARBA" id="ARBA00023004"/>
    </source>
</evidence>
<dbReference type="AlphaFoldDB" id="A0A1Y1ZMH8"/>
<evidence type="ECO:0000256" key="4">
    <source>
        <dbReference type="ARBA" id="ARBA00022475"/>
    </source>
</evidence>
<dbReference type="OrthoDB" id="3767534at2759"/>
<keyword evidence="5" id="KW-0964">Secreted</keyword>
<feature type="region of interest" description="Disordered" evidence="16">
    <location>
        <begin position="111"/>
        <end position="133"/>
    </location>
</feature>
<keyword evidence="4" id="KW-1003">Cell membrane</keyword>
<evidence type="ECO:0000313" key="20">
    <source>
        <dbReference type="Proteomes" id="UP000193144"/>
    </source>
</evidence>
<evidence type="ECO:0000256" key="17">
    <source>
        <dbReference type="SAM" id="SignalP"/>
    </source>
</evidence>
<keyword evidence="12 15" id="KW-1015">Disulfide bond</keyword>
<protein>
    <recommendedName>
        <fullName evidence="18">CFEM domain-containing protein</fullName>
    </recommendedName>
</protein>
<feature type="disulfide bond" evidence="15">
    <location>
        <begin position="68"/>
        <end position="101"/>
    </location>
</feature>
<dbReference type="EMBL" id="MCFA01000061">
    <property type="protein sequence ID" value="ORY11451.1"/>
    <property type="molecule type" value="Genomic_DNA"/>
</dbReference>
<keyword evidence="7" id="KW-0336">GPI-anchor</keyword>
<evidence type="ECO:0000256" key="13">
    <source>
        <dbReference type="ARBA" id="ARBA00023180"/>
    </source>
</evidence>